<comment type="caution">
    <text evidence="2">The sequence shown here is derived from an EMBL/GenBank/DDBJ whole genome shotgun (WGS) entry which is preliminary data.</text>
</comment>
<gene>
    <name evidence="2" type="ORF">FJU30_05750</name>
</gene>
<keyword evidence="3" id="KW-1185">Reference proteome</keyword>
<evidence type="ECO:0000313" key="2">
    <source>
        <dbReference type="EMBL" id="KAA9001794.1"/>
    </source>
</evidence>
<dbReference type="AlphaFoldDB" id="A0A5J5G4K9"/>
<accession>A0A5J5G4K9</accession>
<organism evidence="2 3">
    <name type="scientific">Affinibrenneria salicis</name>
    <dbReference type="NCBI Taxonomy" id="2590031"/>
    <lineage>
        <taxon>Bacteria</taxon>
        <taxon>Pseudomonadati</taxon>
        <taxon>Pseudomonadota</taxon>
        <taxon>Gammaproteobacteria</taxon>
        <taxon>Enterobacterales</taxon>
        <taxon>Pectobacteriaceae</taxon>
        <taxon>Affinibrenneria</taxon>
    </lineage>
</organism>
<feature type="signal peptide" evidence="1">
    <location>
        <begin position="1"/>
        <end position="32"/>
    </location>
</feature>
<feature type="chain" id="PRO_5023820174" evidence="1">
    <location>
        <begin position="33"/>
        <end position="165"/>
    </location>
</feature>
<evidence type="ECO:0000256" key="1">
    <source>
        <dbReference type="SAM" id="SignalP"/>
    </source>
</evidence>
<dbReference type="EMBL" id="VYKJ01000002">
    <property type="protein sequence ID" value="KAA9001794.1"/>
    <property type="molecule type" value="Genomic_DNA"/>
</dbReference>
<evidence type="ECO:0000313" key="3">
    <source>
        <dbReference type="Proteomes" id="UP000335415"/>
    </source>
</evidence>
<dbReference type="Proteomes" id="UP000335415">
    <property type="component" value="Unassembled WGS sequence"/>
</dbReference>
<sequence>MNYLNRFTSCFSRLRTLALCGALLLPALELQAAARPTVATASGNAEAQVMKAVRKGGELQIDLRFETTADTFGGEIIYSHMTPAEQQAQFYVEAGGQRYPLLADAAGKMRTPEELRLNFSYDRKKNPRVGTWQGTFAAPPAGVNSVALKVAGLPAIPAIAIVDRQ</sequence>
<reference evidence="2 3" key="1">
    <citation type="submission" date="2019-09" db="EMBL/GenBank/DDBJ databases">
        <authorList>
            <person name="Li Y."/>
        </authorList>
    </citation>
    <scope>NUCLEOTIDE SEQUENCE [LARGE SCALE GENOMIC DNA]</scope>
    <source>
        <strain evidence="2 3">L3-3HA</strain>
    </source>
</reference>
<dbReference type="OrthoDB" id="6164594at2"/>
<protein>
    <submittedName>
        <fullName evidence="2">Uncharacterized protein</fullName>
    </submittedName>
</protein>
<proteinExistence type="predicted"/>
<name>A0A5J5G4K9_9GAMM</name>
<dbReference type="RefSeq" id="WP_150434032.1">
    <property type="nucleotide sequence ID" value="NZ_VYKJ01000002.1"/>
</dbReference>
<keyword evidence="1" id="KW-0732">Signal</keyword>